<keyword evidence="2" id="KW-1185">Reference proteome</keyword>
<gene>
    <name evidence="1" type="ORF">HAPAU_16060</name>
</gene>
<accession>A0A151AGH5</accession>
<organism evidence="1 2">
    <name type="scientific">Halalkalicoccus paucihalophilus</name>
    <dbReference type="NCBI Taxonomy" id="1008153"/>
    <lineage>
        <taxon>Archaea</taxon>
        <taxon>Methanobacteriati</taxon>
        <taxon>Methanobacteriota</taxon>
        <taxon>Stenosarchaea group</taxon>
        <taxon>Halobacteria</taxon>
        <taxon>Halobacteriales</taxon>
        <taxon>Halococcaceae</taxon>
        <taxon>Halalkalicoccus</taxon>
    </lineage>
</organism>
<comment type="caution">
    <text evidence="1">The sequence shown here is derived from an EMBL/GenBank/DDBJ whole genome shotgun (WGS) entry which is preliminary data.</text>
</comment>
<protein>
    <submittedName>
        <fullName evidence="1">Uncharacterized protein</fullName>
    </submittedName>
</protein>
<dbReference type="Proteomes" id="UP000075321">
    <property type="component" value="Unassembled WGS sequence"/>
</dbReference>
<dbReference type="EMBL" id="LTAZ01000004">
    <property type="protein sequence ID" value="KYH26507.1"/>
    <property type="molecule type" value="Genomic_DNA"/>
</dbReference>
<dbReference type="OrthoDB" id="377864at2157"/>
<sequence length="94" mass="10581">MTKRPVVIEIEKQGKTYRVELRERDSGRALDSRTLDGSDGSEAPYKHVCKVRLPAESEPKIDLESDDGEDRIVLRAADRTCYRHSLPTPVSVAN</sequence>
<name>A0A151AGH5_9EURY</name>
<reference evidence="1 2" key="1">
    <citation type="submission" date="2016-02" db="EMBL/GenBank/DDBJ databases">
        <title>Genome sequence of Halalkalicoccus paucihalophilus DSM 24557.</title>
        <authorList>
            <person name="Poehlein A."/>
            <person name="Daniel R."/>
        </authorList>
    </citation>
    <scope>NUCLEOTIDE SEQUENCE [LARGE SCALE GENOMIC DNA]</scope>
    <source>
        <strain evidence="1 2">DSM 24557</strain>
    </source>
</reference>
<dbReference type="RefSeq" id="WP_066381271.1">
    <property type="nucleotide sequence ID" value="NZ_LTAZ01000004.1"/>
</dbReference>
<evidence type="ECO:0000313" key="1">
    <source>
        <dbReference type="EMBL" id="KYH26507.1"/>
    </source>
</evidence>
<evidence type="ECO:0000313" key="2">
    <source>
        <dbReference type="Proteomes" id="UP000075321"/>
    </source>
</evidence>
<dbReference type="PATRIC" id="fig|1008153.3.peg.1628"/>
<proteinExistence type="predicted"/>
<dbReference type="AlphaFoldDB" id="A0A151AGH5"/>